<organism evidence="1 2">
    <name type="scientific">Dysgonomonas alginatilytica</name>
    <dbReference type="NCBI Taxonomy" id="1605892"/>
    <lineage>
        <taxon>Bacteria</taxon>
        <taxon>Pseudomonadati</taxon>
        <taxon>Bacteroidota</taxon>
        <taxon>Bacteroidia</taxon>
        <taxon>Bacteroidales</taxon>
        <taxon>Dysgonomonadaceae</taxon>
        <taxon>Dysgonomonas</taxon>
    </lineage>
</organism>
<dbReference type="Proteomes" id="UP000247973">
    <property type="component" value="Unassembled WGS sequence"/>
</dbReference>
<evidence type="ECO:0000313" key="2">
    <source>
        <dbReference type="Proteomes" id="UP000247973"/>
    </source>
</evidence>
<comment type="caution">
    <text evidence="1">The sequence shown here is derived from an EMBL/GenBank/DDBJ whole genome shotgun (WGS) entry which is preliminary data.</text>
</comment>
<name>A0A2V3PLB8_9BACT</name>
<reference evidence="1 2" key="1">
    <citation type="submission" date="2018-03" db="EMBL/GenBank/DDBJ databases">
        <title>Genomic Encyclopedia of Archaeal and Bacterial Type Strains, Phase II (KMG-II): from individual species to whole genera.</title>
        <authorList>
            <person name="Goeker M."/>
        </authorList>
    </citation>
    <scope>NUCLEOTIDE SEQUENCE [LARGE SCALE GENOMIC DNA]</scope>
    <source>
        <strain evidence="1 2">DSM 100214</strain>
    </source>
</reference>
<dbReference type="RefSeq" id="WP_170120064.1">
    <property type="nucleotide sequence ID" value="NZ_QICL01000020.1"/>
</dbReference>
<accession>A0A2V3PLB8</accession>
<dbReference type="AlphaFoldDB" id="A0A2V3PLB8"/>
<evidence type="ECO:0000313" key="1">
    <source>
        <dbReference type="EMBL" id="PXV62387.1"/>
    </source>
</evidence>
<proteinExistence type="predicted"/>
<keyword evidence="2" id="KW-1185">Reference proteome</keyword>
<dbReference type="EMBL" id="QICL01000020">
    <property type="protein sequence ID" value="PXV62387.1"/>
    <property type="molecule type" value="Genomic_DNA"/>
</dbReference>
<gene>
    <name evidence="1" type="ORF">CLV62_12076</name>
</gene>
<protein>
    <submittedName>
        <fullName evidence="1">Uncharacterized protein</fullName>
    </submittedName>
</protein>
<sequence length="51" mass="5932">MKAIGIPSKEARIYKPRKEFATKVSPEKEFLTAEELLERVIPRVEALFDKK</sequence>